<sequence length="303" mass="34321">MIYLDAVWLLNFLVDGMILIITQAVTKSYASMKRMMFAALIASFIVPLTIFFPNSWLVSPLGKFTYSILIVLAAFPYKSLRLYMRNLTTFYFVTFAIGGTMFASHFFLNMNVQMATSGIVTFSTGYGDPISWLFVIIGFPAAWWFTKQRLERIAVLKLKYEEIYEVVLEWNGKKTVSTGLVDSGNQLVDPLTKKLVFLGDEEVFQAFVSEEEWTALKEVEETFDINGIPESLQDSVHFVPYQGAGGERKLMLAIQLSKIELVSEGKNICMHAPLLGMQFGKMTDDDSYHVLLHPEMMQKGKVA</sequence>
<comment type="subcellular location">
    <subcellularLocation>
        <location evidence="1">Cell membrane</location>
    </subcellularLocation>
</comment>
<dbReference type="Pfam" id="PF03419">
    <property type="entry name" value="Peptidase_U4"/>
    <property type="match status" value="1"/>
</dbReference>
<name>A0ABQ1NN50_9BACI</name>
<comment type="similarity">
    <text evidence="1">Belongs to the peptidase U4 family.</text>
</comment>
<keyword evidence="1" id="KW-0378">Hydrolase</keyword>
<feature type="transmembrane region" description="Helical" evidence="2">
    <location>
        <begin position="90"/>
        <end position="110"/>
    </location>
</feature>
<feature type="transmembrane region" description="Helical" evidence="2">
    <location>
        <begin position="37"/>
        <end position="58"/>
    </location>
</feature>
<keyword evidence="2" id="KW-1133">Transmembrane helix</keyword>
<keyword evidence="1 2" id="KW-0472">Membrane</keyword>
<dbReference type="NCBIfam" id="TIGR02854">
    <property type="entry name" value="spore_II_GA"/>
    <property type="match status" value="1"/>
</dbReference>
<keyword evidence="1" id="KW-0064">Aspartyl protease</keyword>
<keyword evidence="1" id="KW-1003">Cell membrane</keyword>
<keyword evidence="1" id="KW-0645">Protease</keyword>
<feature type="transmembrane region" description="Helical" evidence="2">
    <location>
        <begin position="6"/>
        <end position="25"/>
    </location>
</feature>
<dbReference type="InterPro" id="IPR005081">
    <property type="entry name" value="SpoIIGA"/>
</dbReference>
<comment type="subunit">
    <text evidence="1">Self-associates. Interacts with SigE. Interacts with SpoIIR.</text>
</comment>
<evidence type="ECO:0000256" key="2">
    <source>
        <dbReference type="SAM" id="Phobius"/>
    </source>
</evidence>
<dbReference type="RefSeq" id="WP_062445752.1">
    <property type="nucleotide sequence ID" value="NZ_BMCJ01000001.1"/>
</dbReference>
<proteinExistence type="inferred from homology"/>
<dbReference type="PIRSF" id="PIRSF018571">
    <property type="entry name" value="SpoIIGA"/>
    <property type="match status" value="1"/>
</dbReference>
<gene>
    <name evidence="3" type="primary">spoIIGA</name>
    <name evidence="3" type="ORF">GCM10007216_09100</name>
</gene>
<dbReference type="EC" id="3.4.23.-" evidence="1"/>
<comment type="caution">
    <text evidence="3">The sequence shown here is derived from an EMBL/GenBank/DDBJ whole genome shotgun (WGS) entry which is preliminary data.</text>
</comment>
<protein>
    <recommendedName>
        <fullName evidence="1">Sporulation sigma-E factor-processing peptidase</fullName>
        <ecNumber evidence="1">3.4.23.-</ecNumber>
    </recommendedName>
    <alternativeName>
        <fullName evidence="1">Membrane-associated aspartic protease</fullName>
    </alternativeName>
    <alternativeName>
        <fullName evidence="1">Stage II sporulation protein GA</fullName>
    </alternativeName>
</protein>
<keyword evidence="4" id="KW-1185">Reference proteome</keyword>
<organism evidence="3 4">
    <name type="scientific">Thalassobacillus devorans</name>
    <dbReference type="NCBI Taxonomy" id="279813"/>
    <lineage>
        <taxon>Bacteria</taxon>
        <taxon>Bacillati</taxon>
        <taxon>Bacillota</taxon>
        <taxon>Bacilli</taxon>
        <taxon>Bacillales</taxon>
        <taxon>Bacillaceae</taxon>
        <taxon>Thalassobacillus</taxon>
    </lineage>
</organism>
<keyword evidence="2" id="KW-0812">Transmembrane</keyword>
<evidence type="ECO:0000313" key="4">
    <source>
        <dbReference type="Proteomes" id="UP000619534"/>
    </source>
</evidence>
<dbReference type="Proteomes" id="UP000619534">
    <property type="component" value="Unassembled WGS sequence"/>
</dbReference>
<dbReference type="EMBL" id="BMCJ01000001">
    <property type="protein sequence ID" value="GGC80707.1"/>
    <property type="molecule type" value="Genomic_DNA"/>
</dbReference>
<keyword evidence="1" id="KW-0749">Sporulation</keyword>
<evidence type="ECO:0000313" key="3">
    <source>
        <dbReference type="EMBL" id="GGC80707.1"/>
    </source>
</evidence>
<comment type="function">
    <text evidence="1">Probable aspartic protease that is responsible for the proteolytic cleavage of the RNA polymerase sigma E factor (SigE/spoIIGB) to yield the active peptide in the mother cell during sporulation. Responds to a signal from the forespore that is triggered by the extracellular signal protein SpoIIR.</text>
</comment>
<feature type="transmembrane region" description="Helical" evidence="2">
    <location>
        <begin position="130"/>
        <end position="146"/>
    </location>
</feature>
<evidence type="ECO:0000256" key="1">
    <source>
        <dbReference type="PIRNR" id="PIRNR018571"/>
    </source>
</evidence>
<accession>A0ABQ1NN50</accession>
<reference evidence="4" key="1">
    <citation type="journal article" date="2019" name="Int. J. Syst. Evol. Microbiol.">
        <title>The Global Catalogue of Microorganisms (GCM) 10K type strain sequencing project: providing services to taxonomists for standard genome sequencing and annotation.</title>
        <authorList>
            <consortium name="The Broad Institute Genomics Platform"/>
            <consortium name="The Broad Institute Genome Sequencing Center for Infectious Disease"/>
            <person name="Wu L."/>
            <person name="Ma J."/>
        </authorList>
    </citation>
    <scope>NUCLEOTIDE SEQUENCE [LARGE SCALE GENOMIC DNA]</scope>
    <source>
        <strain evidence="4">CCM 7282</strain>
    </source>
</reference>